<feature type="chain" id="PRO_5038078944" evidence="1">
    <location>
        <begin position="23"/>
        <end position="355"/>
    </location>
</feature>
<proteinExistence type="predicted"/>
<name>A0A919VQX5_9ACTN</name>
<dbReference type="RefSeq" id="WP_212988181.1">
    <property type="nucleotide sequence ID" value="NZ_BAABEA010000009.1"/>
</dbReference>
<dbReference type="Proteomes" id="UP000681340">
    <property type="component" value="Unassembled WGS sequence"/>
</dbReference>
<organism evidence="2 3">
    <name type="scientific">Actinoplanes auranticolor</name>
    <dbReference type="NCBI Taxonomy" id="47988"/>
    <lineage>
        <taxon>Bacteria</taxon>
        <taxon>Bacillati</taxon>
        <taxon>Actinomycetota</taxon>
        <taxon>Actinomycetes</taxon>
        <taxon>Micromonosporales</taxon>
        <taxon>Micromonosporaceae</taxon>
        <taxon>Actinoplanes</taxon>
    </lineage>
</organism>
<dbReference type="EMBL" id="BOQL01000018">
    <property type="protein sequence ID" value="GIM66052.1"/>
    <property type="molecule type" value="Genomic_DNA"/>
</dbReference>
<sequence>MLAAAAGAALSGLLAAPGPAHAIPAPLSAPSLTSTDIRSGDWVYVRYLAGSDSRSTVKAAAWKALTSSSVDAAIARFIVSDFPFAKKRAADAKVRNADFARRVLATHTAEFAPEVHAAARYALDHTDADRDYFARTGYAAAKERDRVAREATGEQAAALAQTDRDFVALLRDHDPGEQVRAAATFALRPAATDADLVEFFAHDWVGAAALDLEAFRLGCVDADMLWRATSAGLVTRARAAEQAARDAAGEAATQLRDAAARAWREAGAQTGPARVAWAQAQLVAEEQAANWQQVAQVAGAATGLNWHAIAGTAGATADSWAAERQNAAEQAAYWQALYAEALAGERRTTPTDGAA</sequence>
<gene>
    <name evidence="2" type="ORF">Aau02nite_21450</name>
</gene>
<reference evidence="2" key="1">
    <citation type="submission" date="2021-03" db="EMBL/GenBank/DDBJ databases">
        <title>Whole genome shotgun sequence of Actinoplanes auranticolor NBRC 12245.</title>
        <authorList>
            <person name="Komaki H."/>
            <person name="Tamura T."/>
        </authorList>
    </citation>
    <scope>NUCLEOTIDE SEQUENCE</scope>
    <source>
        <strain evidence="2">NBRC 12245</strain>
    </source>
</reference>
<dbReference type="AlphaFoldDB" id="A0A919VQX5"/>
<evidence type="ECO:0000313" key="3">
    <source>
        <dbReference type="Proteomes" id="UP000681340"/>
    </source>
</evidence>
<keyword evidence="1" id="KW-0732">Signal</keyword>
<comment type="caution">
    <text evidence="2">The sequence shown here is derived from an EMBL/GenBank/DDBJ whole genome shotgun (WGS) entry which is preliminary data.</text>
</comment>
<evidence type="ECO:0000256" key="1">
    <source>
        <dbReference type="SAM" id="SignalP"/>
    </source>
</evidence>
<accession>A0A919VQX5</accession>
<keyword evidence="3" id="KW-1185">Reference proteome</keyword>
<feature type="signal peptide" evidence="1">
    <location>
        <begin position="1"/>
        <end position="22"/>
    </location>
</feature>
<evidence type="ECO:0000313" key="2">
    <source>
        <dbReference type="EMBL" id="GIM66052.1"/>
    </source>
</evidence>
<protein>
    <submittedName>
        <fullName evidence="2">Uncharacterized protein</fullName>
    </submittedName>
</protein>